<evidence type="ECO:0000259" key="9">
    <source>
        <dbReference type="PROSITE" id="PS50011"/>
    </source>
</evidence>
<evidence type="ECO:0000256" key="5">
    <source>
        <dbReference type="ARBA" id="ARBA00022777"/>
    </source>
</evidence>
<dbReference type="Proteomes" id="UP000019150">
    <property type="component" value="Chromosome"/>
</dbReference>
<keyword evidence="3" id="KW-0808">Transferase</keyword>
<sequence>MVTGLLPGELFAGYRIVRRLGAGGMGTVYVGEHPRLPRLDAIKILDPALAADPEFRARFQREAELAARIDHPNVVAVRDRGVEGESVWISMQYVDGRDAAALLREHGPVRPERAVRIVAEAARGLDVVHRAGLLHRDVKPANILLAADTDGETVRITDFGIARPAESGTALTRTGTILASLAYAAPEQFEGGATDHRADVYSLGCTLFELLTGAVPFAGRSPAAMMAAHLGAAPPRPSAADPRLPAALDDVIARAMAKQPGDRYASCGELAEAAGRAVAEDLPAPAPPHGVPVAGRRVDATAAQGVSRTPDGNPGTARYLDTVASSAMAPATGEHPGIGGTARGLTGAAGSVPRVPAVAGGYGAHSEPRGSVPPGANAGVPQYRPAYQGNHSGHAPAESARRAGHSGRGPLIAVGAAVVVALSVVVTLLVLRNGANNTNHIAAPTTSVLPTSDEPTSAAPTTERPTTATTAPPRASAAWGPVAYIIDAFPDLLPLSPESTGYQGLRCDASQSDASRLHCPSDSGFSVNVFCDPNRTPQTYVDDPGLTDVHEERWTRDSGSGTVRWATDNTAGFGLLSVAFDDPARNFCVVTASGGSGGSDVQANWWAQAPI</sequence>
<name>W5TRL7_9NOCA</name>
<keyword evidence="8" id="KW-0812">Transmembrane</keyword>
<keyword evidence="6" id="KW-0067">ATP-binding</keyword>
<dbReference type="KEGG" id="nno:NONO_c70480"/>
<keyword evidence="2 10" id="KW-0723">Serine/threonine-protein kinase</keyword>
<evidence type="ECO:0000313" key="10">
    <source>
        <dbReference type="EMBL" id="AHH21809.1"/>
    </source>
</evidence>
<dbReference type="FunFam" id="1.10.510.10:FF:000021">
    <property type="entry name" value="Serine/threonine protein kinase"/>
    <property type="match status" value="1"/>
</dbReference>
<dbReference type="PROSITE" id="PS00108">
    <property type="entry name" value="PROTEIN_KINASE_ST"/>
    <property type="match status" value="1"/>
</dbReference>
<dbReference type="STRING" id="1415166.NONO_c70480"/>
<evidence type="ECO:0000256" key="3">
    <source>
        <dbReference type="ARBA" id="ARBA00022679"/>
    </source>
</evidence>
<dbReference type="Gene3D" id="1.10.510.10">
    <property type="entry name" value="Transferase(Phosphotransferase) domain 1"/>
    <property type="match status" value="1"/>
</dbReference>
<dbReference type="AlphaFoldDB" id="W5TRL7"/>
<dbReference type="InterPro" id="IPR008271">
    <property type="entry name" value="Ser/Thr_kinase_AS"/>
</dbReference>
<dbReference type="PROSITE" id="PS50011">
    <property type="entry name" value="PROTEIN_KINASE_DOM"/>
    <property type="match status" value="1"/>
</dbReference>
<evidence type="ECO:0000256" key="1">
    <source>
        <dbReference type="ARBA" id="ARBA00012513"/>
    </source>
</evidence>
<dbReference type="PANTHER" id="PTHR43289">
    <property type="entry name" value="MITOGEN-ACTIVATED PROTEIN KINASE KINASE KINASE 20-RELATED"/>
    <property type="match status" value="1"/>
</dbReference>
<feature type="compositionally biased region" description="Low complexity" evidence="7">
    <location>
        <begin position="454"/>
        <end position="474"/>
    </location>
</feature>
<dbReference type="GO" id="GO:0005524">
    <property type="term" value="F:ATP binding"/>
    <property type="evidence" value="ECO:0007669"/>
    <property type="project" value="UniProtKB-KW"/>
</dbReference>
<evidence type="ECO:0000256" key="4">
    <source>
        <dbReference type="ARBA" id="ARBA00022741"/>
    </source>
</evidence>
<accession>W5TRL7</accession>
<dbReference type="SMART" id="SM00220">
    <property type="entry name" value="S_TKc"/>
    <property type="match status" value="1"/>
</dbReference>
<dbReference type="Gene3D" id="3.30.200.20">
    <property type="entry name" value="Phosphorylase Kinase, domain 1"/>
    <property type="match status" value="1"/>
</dbReference>
<dbReference type="PANTHER" id="PTHR43289:SF6">
    <property type="entry name" value="SERINE_THREONINE-PROTEIN KINASE NEKL-3"/>
    <property type="match status" value="1"/>
</dbReference>
<feature type="transmembrane region" description="Helical" evidence="8">
    <location>
        <begin position="411"/>
        <end position="431"/>
    </location>
</feature>
<dbReference type="PATRIC" id="fig|1415166.3.peg.7234"/>
<feature type="compositionally biased region" description="Polar residues" evidence="7">
    <location>
        <begin position="439"/>
        <end position="450"/>
    </location>
</feature>
<gene>
    <name evidence="10" type="ORF">NONO_c70480</name>
</gene>
<dbReference type="SUPFAM" id="SSF56112">
    <property type="entry name" value="Protein kinase-like (PK-like)"/>
    <property type="match status" value="1"/>
</dbReference>
<keyword evidence="8" id="KW-0472">Membrane</keyword>
<evidence type="ECO:0000256" key="7">
    <source>
        <dbReference type="SAM" id="MobiDB-lite"/>
    </source>
</evidence>
<dbReference type="EC" id="2.7.11.1" evidence="1"/>
<keyword evidence="11" id="KW-1185">Reference proteome</keyword>
<keyword evidence="5 10" id="KW-0418">Kinase</keyword>
<feature type="region of interest" description="Disordered" evidence="7">
    <location>
        <begin position="439"/>
        <end position="474"/>
    </location>
</feature>
<dbReference type="CDD" id="cd14014">
    <property type="entry name" value="STKc_PknB_like"/>
    <property type="match status" value="1"/>
</dbReference>
<evidence type="ECO:0000256" key="6">
    <source>
        <dbReference type="ARBA" id="ARBA00022840"/>
    </source>
</evidence>
<reference evidence="10 11" key="1">
    <citation type="journal article" date="2014" name="Appl. Environ. Microbiol.">
        <title>Insights into the Microbial Degradation of Rubber and Gutta-Percha by Analysis of the Complete Genome of Nocardia nova SH22a.</title>
        <authorList>
            <person name="Luo Q."/>
            <person name="Hiessl S."/>
            <person name="Poehlein A."/>
            <person name="Daniel R."/>
            <person name="Steinbuchel A."/>
        </authorList>
    </citation>
    <scope>NUCLEOTIDE SEQUENCE [LARGE SCALE GENOMIC DNA]</scope>
    <source>
        <strain evidence="10">SH22a</strain>
    </source>
</reference>
<proteinExistence type="predicted"/>
<dbReference type="EMBL" id="CP006850">
    <property type="protein sequence ID" value="AHH21809.1"/>
    <property type="molecule type" value="Genomic_DNA"/>
</dbReference>
<keyword evidence="8" id="KW-1133">Transmembrane helix</keyword>
<dbReference type="HOGENOM" id="CLU_000288_63_44_11"/>
<dbReference type="Pfam" id="PF00069">
    <property type="entry name" value="Pkinase"/>
    <property type="match status" value="1"/>
</dbReference>
<organism evidence="10 11">
    <name type="scientific">Nocardia nova SH22a</name>
    <dbReference type="NCBI Taxonomy" id="1415166"/>
    <lineage>
        <taxon>Bacteria</taxon>
        <taxon>Bacillati</taxon>
        <taxon>Actinomycetota</taxon>
        <taxon>Actinomycetes</taxon>
        <taxon>Mycobacteriales</taxon>
        <taxon>Nocardiaceae</taxon>
        <taxon>Nocardia</taxon>
    </lineage>
</organism>
<dbReference type="InterPro" id="IPR000719">
    <property type="entry name" value="Prot_kinase_dom"/>
</dbReference>
<keyword evidence="4" id="KW-0547">Nucleotide-binding</keyword>
<protein>
    <recommendedName>
        <fullName evidence="1">non-specific serine/threonine protein kinase</fullName>
        <ecNumber evidence="1">2.7.11.1</ecNumber>
    </recommendedName>
</protein>
<dbReference type="eggNOG" id="COG0515">
    <property type="taxonomic scope" value="Bacteria"/>
</dbReference>
<dbReference type="InterPro" id="IPR011009">
    <property type="entry name" value="Kinase-like_dom_sf"/>
</dbReference>
<dbReference type="GO" id="GO:0004674">
    <property type="term" value="F:protein serine/threonine kinase activity"/>
    <property type="evidence" value="ECO:0007669"/>
    <property type="project" value="UniProtKB-KW"/>
</dbReference>
<evidence type="ECO:0000256" key="2">
    <source>
        <dbReference type="ARBA" id="ARBA00022527"/>
    </source>
</evidence>
<feature type="region of interest" description="Disordered" evidence="7">
    <location>
        <begin position="361"/>
        <end position="406"/>
    </location>
</feature>
<evidence type="ECO:0000313" key="11">
    <source>
        <dbReference type="Proteomes" id="UP000019150"/>
    </source>
</evidence>
<feature type="domain" description="Protein kinase" evidence="9">
    <location>
        <begin position="14"/>
        <end position="279"/>
    </location>
</feature>
<evidence type="ECO:0000256" key="8">
    <source>
        <dbReference type="SAM" id="Phobius"/>
    </source>
</evidence>